<gene>
    <name evidence="1" type="ORF">AVEN_26111_1</name>
</gene>
<keyword evidence="2" id="KW-1185">Reference proteome</keyword>
<dbReference type="EMBL" id="BGPR01013217">
    <property type="protein sequence ID" value="GBN59693.1"/>
    <property type="molecule type" value="Genomic_DNA"/>
</dbReference>
<dbReference type="Proteomes" id="UP000499080">
    <property type="component" value="Unassembled WGS sequence"/>
</dbReference>
<proteinExistence type="predicted"/>
<dbReference type="PANTHER" id="PTHR10492:SF57">
    <property type="entry name" value="ATP-DEPENDENT DNA HELICASE"/>
    <property type="match status" value="1"/>
</dbReference>
<dbReference type="PANTHER" id="PTHR10492">
    <property type="match status" value="1"/>
</dbReference>
<sequence length="177" mass="20863">MKEKNSTKRYPRKIICETQMADDGCPLYRRRKPEKRGYTTVTNLRIGNKYHKIEIHNPWVVLYSPILSKMFQAHTNVEYCNSLKSIKYFYKYIYKGSLGLPVPTRQEHHTLDRDLLRGTNYDINILQHMVETSKPRLTEDQLTAYEAVMNFIAEGNLELERPPCGTEKTFLINFILD</sequence>
<dbReference type="OrthoDB" id="8063321at2759"/>
<organism evidence="1 2">
    <name type="scientific">Araneus ventricosus</name>
    <name type="common">Orbweaver spider</name>
    <name type="synonym">Epeira ventricosa</name>
    <dbReference type="NCBI Taxonomy" id="182803"/>
    <lineage>
        <taxon>Eukaryota</taxon>
        <taxon>Metazoa</taxon>
        <taxon>Ecdysozoa</taxon>
        <taxon>Arthropoda</taxon>
        <taxon>Chelicerata</taxon>
        <taxon>Arachnida</taxon>
        <taxon>Araneae</taxon>
        <taxon>Araneomorphae</taxon>
        <taxon>Entelegynae</taxon>
        <taxon>Araneoidea</taxon>
        <taxon>Araneidae</taxon>
        <taxon>Araneus</taxon>
    </lineage>
</organism>
<dbReference type="AlphaFoldDB" id="A0A4Y2Q9F9"/>
<evidence type="ECO:0000313" key="1">
    <source>
        <dbReference type="EMBL" id="GBN59693.1"/>
    </source>
</evidence>
<protein>
    <recommendedName>
        <fullName evidence="3">Helitron helicase-like domain-containing protein</fullName>
    </recommendedName>
</protein>
<name>A0A4Y2Q9F9_ARAVE</name>
<evidence type="ECO:0000313" key="2">
    <source>
        <dbReference type="Proteomes" id="UP000499080"/>
    </source>
</evidence>
<accession>A0A4Y2Q9F9</accession>
<evidence type="ECO:0008006" key="3">
    <source>
        <dbReference type="Google" id="ProtNLM"/>
    </source>
</evidence>
<comment type="caution">
    <text evidence="1">The sequence shown here is derived from an EMBL/GenBank/DDBJ whole genome shotgun (WGS) entry which is preliminary data.</text>
</comment>
<reference evidence="1 2" key="1">
    <citation type="journal article" date="2019" name="Sci. Rep.">
        <title>Orb-weaving spider Araneus ventricosus genome elucidates the spidroin gene catalogue.</title>
        <authorList>
            <person name="Kono N."/>
            <person name="Nakamura H."/>
            <person name="Ohtoshi R."/>
            <person name="Moran D.A.P."/>
            <person name="Shinohara A."/>
            <person name="Yoshida Y."/>
            <person name="Fujiwara M."/>
            <person name="Mori M."/>
            <person name="Tomita M."/>
            <person name="Arakawa K."/>
        </authorList>
    </citation>
    <scope>NUCLEOTIDE SEQUENCE [LARGE SCALE GENOMIC DNA]</scope>
</reference>